<reference evidence="2" key="1">
    <citation type="journal article" date="2020" name="Microb. Genom.">
        <title>Genetic diversity of clinical and environmental Mucorales isolates obtained from an investigation of mucormycosis cases among solid organ transplant recipients.</title>
        <authorList>
            <person name="Nguyen M.H."/>
            <person name="Kaul D."/>
            <person name="Muto C."/>
            <person name="Cheng S.J."/>
            <person name="Richter R.A."/>
            <person name="Bruno V.M."/>
            <person name="Liu G."/>
            <person name="Beyhan S."/>
            <person name="Sundermann A.J."/>
            <person name="Mounaud S."/>
            <person name="Pasculle A.W."/>
            <person name="Nierman W.C."/>
            <person name="Driscoll E."/>
            <person name="Cumbie R."/>
            <person name="Clancy C.J."/>
            <person name="Dupont C.L."/>
        </authorList>
    </citation>
    <scope>NUCLEOTIDE SEQUENCE</scope>
    <source>
        <strain evidence="2">GL16</strain>
    </source>
</reference>
<sequence length="269" mass="30992">MQFNSNNTDFNHKNVWKSPGYYKVPDILGNAYLKPDPPVQLNLRPFDPSKQISKRPWYPPNPYDEIPPLSPLTRHKLERKMPRKGNTWTSLDSPKVIVESGIGNGIWALEMATQYSESQVIGLDLKLPDIQLANQTFHRANILETWPIDDDSADFVFQRNMCICIQQDQWIHVLKEMFRVIKRGGCVELIEPELLHHQPGPVLQAFHAFYKEQCTQANIDLELKGMNDWLSEVGFEAIECKVLDLPIGEWQTETGKYSIRTQVAPTHKV</sequence>
<dbReference type="AlphaFoldDB" id="A0A9P6Y1R0"/>
<organism evidence="2 3">
    <name type="scientific">Rhizopus oryzae</name>
    <name type="common">Mucormycosis agent</name>
    <name type="synonym">Rhizopus arrhizus var. delemar</name>
    <dbReference type="NCBI Taxonomy" id="64495"/>
    <lineage>
        <taxon>Eukaryota</taxon>
        <taxon>Fungi</taxon>
        <taxon>Fungi incertae sedis</taxon>
        <taxon>Mucoromycota</taxon>
        <taxon>Mucoromycotina</taxon>
        <taxon>Mucoromycetes</taxon>
        <taxon>Mucorales</taxon>
        <taxon>Mucorineae</taxon>
        <taxon>Rhizopodaceae</taxon>
        <taxon>Rhizopus</taxon>
    </lineage>
</organism>
<feature type="domain" description="Methyltransferase" evidence="1">
    <location>
        <begin position="97"/>
        <end position="185"/>
    </location>
</feature>
<evidence type="ECO:0000313" key="2">
    <source>
        <dbReference type="EMBL" id="KAG1537032.1"/>
    </source>
</evidence>
<dbReference type="InterPro" id="IPR029063">
    <property type="entry name" value="SAM-dependent_MTases_sf"/>
</dbReference>
<dbReference type="CDD" id="cd02440">
    <property type="entry name" value="AdoMet_MTases"/>
    <property type="match status" value="1"/>
</dbReference>
<protein>
    <recommendedName>
        <fullName evidence="1">Methyltransferase domain-containing protein</fullName>
    </recommendedName>
</protein>
<dbReference type="Gene3D" id="3.40.50.150">
    <property type="entry name" value="Vaccinia Virus protein VP39"/>
    <property type="match status" value="1"/>
</dbReference>
<dbReference type="Proteomes" id="UP000717996">
    <property type="component" value="Unassembled WGS sequence"/>
</dbReference>
<evidence type="ECO:0000313" key="3">
    <source>
        <dbReference type="Proteomes" id="UP000717996"/>
    </source>
</evidence>
<dbReference type="PANTHER" id="PTHR43591">
    <property type="entry name" value="METHYLTRANSFERASE"/>
    <property type="match status" value="1"/>
</dbReference>
<name>A0A9P6Y1R0_RHIOR</name>
<evidence type="ECO:0000259" key="1">
    <source>
        <dbReference type="Pfam" id="PF13649"/>
    </source>
</evidence>
<dbReference type="EMBL" id="JAANIT010002248">
    <property type="protein sequence ID" value="KAG1537032.1"/>
    <property type="molecule type" value="Genomic_DNA"/>
</dbReference>
<comment type="caution">
    <text evidence="2">The sequence shown here is derived from an EMBL/GenBank/DDBJ whole genome shotgun (WGS) entry which is preliminary data.</text>
</comment>
<accession>A0A9P6Y1R0</accession>
<dbReference type="Pfam" id="PF13649">
    <property type="entry name" value="Methyltransf_25"/>
    <property type="match status" value="1"/>
</dbReference>
<dbReference type="SUPFAM" id="SSF53335">
    <property type="entry name" value="S-adenosyl-L-methionine-dependent methyltransferases"/>
    <property type="match status" value="1"/>
</dbReference>
<dbReference type="OrthoDB" id="2013972at2759"/>
<dbReference type="InterPro" id="IPR041698">
    <property type="entry name" value="Methyltransf_25"/>
</dbReference>
<proteinExistence type="predicted"/>
<gene>
    <name evidence="2" type="ORF">G6F51_010618</name>
</gene>